<evidence type="ECO:0000313" key="2">
    <source>
        <dbReference type="Proteomes" id="UP001189429"/>
    </source>
</evidence>
<gene>
    <name evidence="1" type="ORF">PCOR1329_LOCUS46100</name>
</gene>
<protein>
    <recommendedName>
        <fullName evidence="3">Glycosyl transferase CAP10 domain-containing protein</fullName>
    </recommendedName>
</protein>
<evidence type="ECO:0000313" key="1">
    <source>
        <dbReference type="EMBL" id="CAK0855323.1"/>
    </source>
</evidence>
<dbReference type="Proteomes" id="UP001189429">
    <property type="component" value="Unassembled WGS sequence"/>
</dbReference>
<proteinExistence type="predicted"/>
<comment type="caution">
    <text evidence="1">The sequence shown here is derived from an EMBL/GenBank/DDBJ whole genome shotgun (WGS) entry which is preliminary data.</text>
</comment>
<keyword evidence="2" id="KW-1185">Reference proteome</keyword>
<organism evidence="1 2">
    <name type="scientific">Prorocentrum cordatum</name>
    <dbReference type="NCBI Taxonomy" id="2364126"/>
    <lineage>
        <taxon>Eukaryota</taxon>
        <taxon>Sar</taxon>
        <taxon>Alveolata</taxon>
        <taxon>Dinophyceae</taxon>
        <taxon>Prorocentrales</taxon>
        <taxon>Prorocentraceae</taxon>
        <taxon>Prorocentrum</taxon>
    </lineage>
</organism>
<reference evidence="1" key="1">
    <citation type="submission" date="2023-10" db="EMBL/GenBank/DDBJ databases">
        <authorList>
            <person name="Chen Y."/>
            <person name="Shah S."/>
            <person name="Dougan E. K."/>
            <person name="Thang M."/>
            <person name="Chan C."/>
        </authorList>
    </citation>
    <scope>NUCLEOTIDE SEQUENCE [LARGE SCALE GENOMIC DNA]</scope>
</reference>
<evidence type="ECO:0008006" key="3">
    <source>
        <dbReference type="Google" id="ProtNLM"/>
    </source>
</evidence>
<dbReference type="EMBL" id="CAUYUJ010015541">
    <property type="protein sequence ID" value="CAK0855323.1"/>
    <property type="molecule type" value="Genomic_DNA"/>
</dbReference>
<accession>A0ABN9UBT1</accession>
<name>A0ABN9UBT1_9DINO</name>
<sequence length="486" mass="55107">MRSLPSRVFGVLSVAGYSDAVQQLRSRDYHDLSPPDLTLIDQDLTRGGHQDPGTPKKVVPGWVPLDLRPRYQEVFDRVDAYFNVVESHLPDVEYDRIPACTEKKNSPNESRPYINSVVHIKQRTWREVCGNLSSDTTRGSELRLILDKIVPGLDDSIDVHIPFGLHDGVQNVREDNQNQPVVGIMYHSAFSPITVPFAMGCTRTLNRAKAYMNSPVVGWDDFVQAHYTCNQTAASINKAAFRGRAHYKRSKYGTCCGSTCQAACDYLDNGRLFAHQMGQEYPDMLDAVVSNVEDFDVGLKPSNDSFLAYPQQLCQYRAVLNIGSNADWAERLRTSFFGNAVVMSPRRAPQEFFSSFLQPKNGPANWPIKPDLSDMMQQIYDVTHLQDTSSLIRAQRVFAEEYLTEEFMYLWNQVVIEQFFVRAKEYKQQGRAAYMDMNRRASRTKYSEWLLGLEGCSDITSKCTHRATIDPAELLHKPKSGKAGTR</sequence>